<dbReference type="OrthoDB" id="10506325at2759"/>
<feature type="compositionally biased region" description="Pro residues" evidence="1">
    <location>
        <begin position="85"/>
        <end position="102"/>
    </location>
</feature>
<protein>
    <submittedName>
        <fullName evidence="2">Uncharacterized protein</fullName>
    </submittedName>
</protein>
<keyword evidence="3" id="KW-1185">Reference proteome</keyword>
<dbReference type="AlphaFoldDB" id="A0A8H4RBQ4"/>
<evidence type="ECO:0000313" key="3">
    <source>
        <dbReference type="Proteomes" id="UP000566819"/>
    </source>
</evidence>
<feature type="compositionally biased region" description="Basic residues" evidence="1">
    <location>
        <begin position="1"/>
        <end position="18"/>
    </location>
</feature>
<evidence type="ECO:0000313" key="2">
    <source>
        <dbReference type="EMBL" id="KAF4625824.1"/>
    </source>
</evidence>
<feature type="region of interest" description="Disordered" evidence="1">
    <location>
        <begin position="1"/>
        <end position="43"/>
    </location>
</feature>
<feature type="region of interest" description="Disordered" evidence="1">
    <location>
        <begin position="288"/>
        <end position="307"/>
    </location>
</feature>
<feature type="region of interest" description="Disordered" evidence="1">
    <location>
        <begin position="122"/>
        <end position="201"/>
    </location>
</feature>
<gene>
    <name evidence="2" type="ORF">G7Y89_g12339</name>
</gene>
<proteinExistence type="predicted"/>
<feature type="region of interest" description="Disordered" evidence="1">
    <location>
        <begin position="71"/>
        <end position="104"/>
    </location>
</feature>
<sequence>MSGSHKSKRQKEHRRRQPRQNQEPPQVPLLGAPAFVQPPPEPFVPPYNGNLRLLDHRLISVPGYTMLVHRREGPLGSQNNSPSHTPLPPQNYPAPQDDPIPPQQANFEINITINVQTIIHTNAQTDEESSTESPSPEIESGMDEEGIPGSWSPNPMDWNQSIGATGHSSDDTDPNTSSNDSRPTSEEGDGVRPTIQGLPQCKDCPRKMIRLETTPTSRRKFAWRGHENDFGLAKTKRFARRHEEASTIHVETMEYLYQNHLHQADNHDQHPEYHAYNSSANKLENSAQITGDERERHGANDERGREDEMQVHVEGFVGEPVIEHDFAADEGFEGEGGEHVEAEAEAGDVHHGAVCGEVVEDVSLGEGAEG</sequence>
<feature type="compositionally biased region" description="Polar residues" evidence="1">
    <location>
        <begin position="151"/>
        <end position="167"/>
    </location>
</feature>
<feature type="compositionally biased region" description="Basic and acidic residues" evidence="1">
    <location>
        <begin position="291"/>
        <end position="307"/>
    </location>
</feature>
<dbReference type="Proteomes" id="UP000566819">
    <property type="component" value="Unassembled WGS sequence"/>
</dbReference>
<comment type="caution">
    <text evidence="2">The sequence shown here is derived from an EMBL/GenBank/DDBJ whole genome shotgun (WGS) entry which is preliminary data.</text>
</comment>
<organism evidence="2 3">
    <name type="scientific">Cudoniella acicularis</name>
    <dbReference type="NCBI Taxonomy" id="354080"/>
    <lineage>
        <taxon>Eukaryota</taxon>
        <taxon>Fungi</taxon>
        <taxon>Dikarya</taxon>
        <taxon>Ascomycota</taxon>
        <taxon>Pezizomycotina</taxon>
        <taxon>Leotiomycetes</taxon>
        <taxon>Helotiales</taxon>
        <taxon>Tricladiaceae</taxon>
        <taxon>Cudoniella</taxon>
    </lineage>
</organism>
<dbReference type="EMBL" id="JAAMPI010001286">
    <property type="protein sequence ID" value="KAF4625824.1"/>
    <property type="molecule type" value="Genomic_DNA"/>
</dbReference>
<reference evidence="2 3" key="1">
    <citation type="submission" date="2020-03" db="EMBL/GenBank/DDBJ databases">
        <title>Draft Genome Sequence of Cudoniella acicularis.</title>
        <authorList>
            <person name="Buettner E."/>
            <person name="Kellner H."/>
        </authorList>
    </citation>
    <scope>NUCLEOTIDE SEQUENCE [LARGE SCALE GENOMIC DNA]</scope>
    <source>
        <strain evidence="2 3">DSM 108380</strain>
    </source>
</reference>
<accession>A0A8H4RBQ4</accession>
<name>A0A8H4RBQ4_9HELO</name>
<evidence type="ECO:0000256" key="1">
    <source>
        <dbReference type="SAM" id="MobiDB-lite"/>
    </source>
</evidence>